<keyword evidence="4" id="KW-1185">Reference proteome</keyword>
<evidence type="ECO:0000313" key="3">
    <source>
        <dbReference type="EMBL" id="OTO09969.1"/>
    </source>
</evidence>
<dbReference type="RefSeq" id="WP_086329580.1">
    <property type="nucleotide sequence ID" value="NZ_NGLE02000001.1"/>
</dbReference>
<keyword evidence="1" id="KW-1133">Transmembrane helix</keyword>
<comment type="caution">
    <text evidence="3">The sequence shown here is derived from an EMBL/GenBank/DDBJ whole genome shotgun (WGS) entry which is preliminary data.</text>
</comment>
<dbReference type="OrthoDB" id="2195220at2"/>
<organism evidence="3">
    <name type="scientific">Candidatus Enterococcus mansonii</name>
    <dbReference type="NCBI Taxonomy" id="1834181"/>
    <lineage>
        <taxon>Bacteria</taxon>
        <taxon>Bacillati</taxon>
        <taxon>Bacillota</taxon>
        <taxon>Bacilli</taxon>
        <taxon>Lactobacillales</taxon>
        <taxon>Enterococcaceae</taxon>
        <taxon>Enterococcus</taxon>
    </lineage>
</organism>
<dbReference type="Proteomes" id="UP000195139">
    <property type="component" value="Unassembled WGS sequence"/>
</dbReference>
<sequence>MINEMNRKVNRLNKKLGVKVELSELSNRQMKRSAVINLVLGTVLIGTGAYLDRNDLFFLGGLGLFGSAVLGIESRKIQKQSK</sequence>
<evidence type="ECO:0000256" key="1">
    <source>
        <dbReference type="SAM" id="Phobius"/>
    </source>
</evidence>
<proteinExistence type="predicted"/>
<evidence type="ECO:0000313" key="4">
    <source>
        <dbReference type="Proteomes" id="UP000195139"/>
    </source>
</evidence>
<evidence type="ECO:0000313" key="2">
    <source>
        <dbReference type="EMBL" id="MEI5995164.1"/>
    </source>
</evidence>
<keyword evidence="1" id="KW-0812">Transmembrane</keyword>
<dbReference type="AlphaFoldDB" id="A0A242CIH9"/>
<dbReference type="EMBL" id="NGLE01000001">
    <property type="protein sequence ID" value="OTO09969.1"/>
    <property type="molecule type" value="Genomic_DNA"/>
</dbReference>
<reference evidence="3" key="1">
    <citation type="submission" date="2017-05" db="EMBL/GenBank/DDBJ databases">
        <title>The Genome Sequence of Enterococcus sp. 4G2_DIV0659.</title>
        <authorList>
            <consortium name="The Broad Institute Genomics Platform"/>
            <consortium name="The Broad Institute Genomic Center for Infectious Diseases"/>
            <person name="Earl A."/>
            <person name="Manson A."/>
            <person name="Schwartman J."/>
            <person name="Gilmore M."/>
            <person name="Abouelleil A."/>
            <person name="Cao P."/>
            <person name="Chapman S."/>
            <person name="Cusick C."/>
            <person name="Shea T."/>
            <person name="Young S."/>
            <person name="Neafsey D."/>
            <person name="Nusbaum C."/>
            <person name="Birren B."/>
        </authorList>
    </citation>
    <scope>NUCLEOTIDE SEQUENCE [LARGE SCALE GENOMIC DNA]</scope>
    <source>
        <strain evidence="3">4G2_DIV0659</strain>
    </source>
</reference>
<reference evidence="2 4" key="2">
    <citation type="submission" date="2018-07" db="EMBL/GenBank/DDBJ databases">
        <title>The Genome Sequence of Enterococcus sp. DIV0659b.</title>
        <authorList>
            <consortium name="The Broad Institute Genomics Platform"/>
            <consortium name="The Broad Institute Genomic Center for Infectious Diseases"/>
            <person name="Earl A."/>
            <person name="Manson A."/>
            <person name="Schwartman J."/>
            <person name="Gilmore M."/>
            <person name="Abouelleil A."/>
            <person name="Cao P."/>
            <person name="Chapman S."/>
            <person name="Cusick C."/>
            <person name="Shea T."/>
            <person name="Young S."/>
            <person name="Neafsey D."/>
            <person name="Nusbaum C."/>
            <person name="Birren B."/>
        </authorList>
    </citation>
    <scope>NUCLEOTIDE SEQUENCE [LARGE SCALE GENOMIC DNA]</scope>
    <source>
        <strain evidence="2 4">4G2_DIV0659</strain>
    </source>
</reference>
<accession>A0A242CIH9</accession>
<protein>
    <submittedName>
        <fullName evidence="3">Uncharacterized protein</fullName>
    </submittedName>
</protein>
<gene>
    <name evidence="3" type="ORF">A5880_000652</name>
    <name evidence="2" type="ORF">A5880_002754</name>
</gene>
<keyword evidence="1" id="KW-0472">Membrane</keyword>
<feature type="transmembrane region" description="Helical" evidence="1">
    <location>
        <begin position="56"/>
        <end position="72"/>
    </location>
</feature>
<dbReference type="EMBL" id="NGLE02000001">
    <property type="protein sequence ID" value="MEI5995164.1"/>
    <property type="molecule type" value="Genomic_DNA"/>
</dbReference>
<feature type="transmembrane region" description="Helical" evidence="1">
    <location>
        <begin position="34"/>
        <end position="50"/>
    </location>
</feature>
<name>A0A242CIH9_9ENTE</name>